<keyword evidence="6" id="KW-1185">Reference proteome</keyword>
<keyword evidence="4" id="KW-0472">Membrane</keyword>
<dbReference type="SUPFAM" id="SSF56349">
    <property type="entry name" value="DNA breaking-rejoining enzymes"/>
    <property type="match status" value="1"/>
</dbReference>
<dbReference type="GO" id="GO:0015074">
    <property type="term" value="P:DNA integration"/>
    <property type="evidence" value="ECO:0007669"/>
    <property type="project" value="UniProtKB-KW"/>
</dbReference>
<evidence type="ECO:0000256" key="3">
    <source>
        <dbReference type="ARBA" id="ARBA00023172"/>
    </source>
</evidence>
<dbReference type="Gene3D" id="1.10.443.10">
    <property type="entry name" value="Intergrase catalytic core"/>
    <property type="match status" value="1"/>
</dbReference>
<accession>A0A1T5FZQ6</accession>
<dbReference type="InterPro" id="IPR050808">
    <property type="entry name" value="Phage_Integrase"/>
</dbReference>
<dbReference type="GO" id="GO:0003677">
    <property type="term" value="F:DNA binding"/>
    <property type="evidence" value="ECO:0007669"/>
    <property type="project" value="InterPro"/>
</dbReference>
<protein>
    <recommendedName>
        <fullName evidence="7">Phage integrase family protein</fullName>
    </recommendedName>
</protein>
<feature type="transmembrane region" description="Helical" evidence="4">
    <location>
        <begin position="14"/>
        <end position="35"/>
    </location>
</feature>
<dbReference type="PANTHER" id="PTHR30629">
    <property type="entry name" value="PROPHAGE INTEGRASE"/>
    <property type="match status" value="1"/>
</dbReference>
<evidence type="ECO:0000313" key="5">
    <source>
        <dbReference type="EMBL" id="SKC01600.1"/>
    </source>
</evidence>
<comment type="similarity">
    <text evidence="1">Belongs to the 'phage' integrase family.</text>
</comment>
<evidence type="ECO:0000256" key="4">
    <source>
        <dbReference type="SAM" id="Phobius"/>
    </source>
</evidence>
<dbReference type="PANTHER" id="PTHR30629:SF2">
    <property type="entry name" value="PROPHAGE INTEGRASE INTS-RELATED"/>
    <property type="match status" value="1"/>
</dbReference>
<dbReference type="AlphaFoldDB" id="A0A1T5FZQ6"/>
<keyword evidence="4" id="KW-1133">Transmembrane helix</keyword>
<gene>
    <name evidence="5" type="ORF">SAMN06295937_10509</name>
</gene>
<dbReference type="RefSeq" id="WP_079640169.1">
    <property type="nucleotide sequence ID" value="NZ_FUYP01000050.1"/>
</dbReference>
<dbReference type="Proteomes" id="UP000190044">
    <property type="component" value="Unassembled WGS sequence"/>
</dbReference>
<organism evidence="5 6">
    <name type="scientific">Sphingopyxis flava</name>
    <dbReference type="NCBI Taxonomy" id="1507287"/>
    <lineage>
        <taxon>Bacteria</taxon>
        <taxon>Pseudomonadati</taxon>
        <taxon>Pseudomonadota</taxon>
        <taxon>Alphaproteobacteria</taxon>
        <taxon>Sphingomonadales</taxon>
        <taxon>Sphingomonadaceae</taxon>
        <taxon>Sphingopyxis</taxon>
    </lineage>
</organism>
<keyword evidence="4" id="KW-0812">Transmembrane</keyword>
<proteinExistence type="inferred from homology"/>
<reference evidence="6" key="1">
    <citation type="submission" date="2017-02" db="EMBL/GenBank/DDBJ databases">
        <authorList>
            <person name="Varghese N."/>
            <person name="Submissions S."/>
        </authorList>
    </citation>
    <scope>NUCLEOTIDE SEQUENCE [LARGE SCALE GENOMIC DNA]</scope>
    <source>
        <strain evidence="6">R11H</strain>
    </source>
</reference>
<dbReference type="EMBL" id="FUYP01000050">
    <property type="protein sequence ID" value="SKC01600.1"/>
    <property type="molecule type" value="Genomic_DNA"/>
</dbReference>
<dbReference type="InterPro" id="IPR011010">
    <property type="entry name" value="DNA_brk_join_enz"/>
</dbReference>
<evidence type="ECO:0000256" key="1">
    <source>
        <dbReference type="ARBA" id="ARBA00008857"/>
    </source>
</evidence>
<dbReference type="GO" id="GO:0006310">
    <property type="term" value="P:DNA recombination"/>
    <property type="evidence" value="ECO:0007669"/>
    <property type="project" value="UniProtKB-KW"/>
</dbReference>
<keyword evidence="2" id="KW-0229">DNA integration</keyword>
<evidence type="ECO:0008006" key="7">
    <source>
        <dbReference type="Google" id="ProtNLM"/>
    </source>
</evidence>
<sequence>MIATLLSAIAASPWIRAALRYGAIALAVLLFLFSLRRSGERAGRLPASRMKGDLDRKEEVGGDHLVPLAPQAIEVLCAVWPLTGNGDLVFPSNRHQHRPMSENAIGYLLNRAGYHGHHVPHGFRAAFSTIMNEWAERNGKDLDRAIIDLMLAHVPKQKSDSEIAYNRAAFMPRRRELAAIWANMLSDGLPNPSILVERPAKAIGFHSRRKPFPSAACRL</sequence>
<dbReference type="InterPro" id="IPR013762">
    <property type="entry name" value="Integrase-like_cat_sf"/>
</dbReference>
<evidence type="ECO:0000256" key="2">
    <source>
        <dbReference type="ARBA" id="ARBA00022908"/>
    </source>
</evidence>
<name>A0A1T5FZQ6_9SPHN</name>
<keyword evidence="3" id="KW-0233">DNA recombination</keyword>
<evidence type="ECO:0000313" key="6">
    <source>
        <dbReference type="Proteomes" id="UP000190044"/>
    </source>
</evidence>